<dbReference type="GO" id="GO:0005737">
    <property type="term" value="C:cytoplasm"/>
    <property type="evidence" value="ECO:0007669"/>
    <property type="project" value="TreeGrafter"/>
</dbReference>
<feature type="binding site" evidence="2">
    <location>
        <begin position="87"/>
        <end position="90"/>
    </location>
    <ligand>
        <name>substrate</name>
    </ligand>
</feature>
<gene>
    <name evidence="3" type="ORF">HQM25_09435</name>
</gene>
<dbReference type="AlphaFoldDB" id="A0A7D4Q841"/>
<dbReference type="Proteomes" id="UP000502498">
    <property type="component" value="Chromosome"/>
</dbReference>
<feature type="binding site" evidence="2">
    <location>
        <begin position="8"/>
        <end position="15"/>
    </location>
    <ligand>
        <name>substrate</name>
    </ligand>
</feature>
<proteinExistence type="predicted"/>
<name>A0A7D4Q841_9MICO</name>
<evidence type="ECO:0000313" key="4">
    <source>
        <dbReference type="Proteomes" id="UP000502498"/>
    </source>
</evidence>
<evidence type="ECO:0000256" key="2">
    <source>
        <dbReference type="PIRSR" id="PIRSR613078-2"/>
    </source>
</evidence>
<dbReference type="InterPro" id="IPR029033">
    <property type="entry name" value="His_PPase_superfam"/>
</dbReference>
<dbReference type="PANTHER" id="PTHR48100">
    <property type="entry name" value="BROAD-SPECIFICITY PHOSPHATASE YOR283W-RELATED"/>
    <property type="match status" value="1"/>
</dbReference>
<protein>
    <submittedName>
        <fullName evidence="3">Histidine phosphatase family protein</fullName>
    </submittedName>
</protein>
<dbReference type="PROSITE" id="PS00175">
    <property type="entry name" value="PG_MUTASE"/>
    <property type="match status" value="1"/>
</dbReference>
<dbReference type="Gene3D" id="3.40.50.1240">
    <property type="entry name" value="Phosphoglycerate mutase-like"/>
    <property type="match status" value="1"/>
</dbReference>
<organism evidence="3 4">
    <name type="scientific">Microbacterium hominis</name>
    <dbReference type="NCBI Taxonomy" id="162426"/>
    <lineage>
        <taxon>Bacteria</taxon>
        <taxon>Bacillati</taxon>
        <taxon>Actinomycetota</taxon>
        <taxon>Actinomycetes</taxon>
        <taxon>Micrococcales</taxon>
        <taxon>Microbacteriaceae</taxon>
        <taxon>Microbacterium</taxon>
    </lineage>
</organism>
<feature type="active site" description="Tele-phosphohistidine intermediate" evidence="1">
    <location>
        <position position="9"/>
    </location>
</feature>
<dbReference type="SMART" id="SM00855">
    <property type="entry name" value="PGAM"/>
    <property type="match status" value="1"/>
</dbReference>
<dbReference type="PANTHER" id="PTHR48100:SF62">
    <property type="entry name" value="GLUCOSYL-3-PHOSPHOGLYCERATE PHOSPHATASE"/>
    <property type="match status" value="1"/>
</dbReference>
<dbReference type="InterPro" id="IPR050275">
    <property type="entry name" value="PGM_Phosphatase"/>
</dbReference>
<sequence>MTVLTLIRHGETDWNRDRRIQGSTDIPLNDTGRAQARAAAAALRDTLDLTQPVSVVASDLSRAAETAAIIAHELGLDAPALTPALRERSYGVAEGMDIAQFRAEYGETWARAVPGAETLPDLRARGLAALERAVADVRRQTAPAAASLIVVAHGGLIRELIAHASGGALPLAGERLQNGSAHTMLYERERLRLLSYAGVA</sequence>
<dbReference type="InterPro" id="IPR013078">
    <property type="entry name" value="His_Pase_superF_clade-1"/>
</dbReference>
<dbReference type="GO" id="GO:0016791">
    <property type="term" value="F:phosphatase activity"/>
    <property type="evidence" value="ECO:0007669"/>
    <property type="project" value="TreeGrafter"/>
</dbReference>
<feature type="active site" description="Proton donor/acceptor" evidence="1">
    <location>
        <position position="87"/>
    </location>
</feature>
<dbReference type="Pfam" id="PF00300">
    <property type="entry name" value="His_Phos_1"/>
    <property type="match status" value="1"/>
</dbReference>
<dbReference type="RefSeq" id="WP_172989998.1">
    <property type="nucleotide sequence ID" value="NZ_CP054038.1"/>
</dbReference>
<reference evidence="3 4" key="1">
    <citation type="submission" date="2020-05" db="EMBL/GenBank/DDBJ databases">
        <title>Strain PA2F3 complete genome.</title>
        <authorList>
            <person name="Kim Y.-S."/>
            <person name="Kim S.-J."/>
            <person name="Jung H.-k."/>
            <person name="Kim S.-E."/>
            <person name="Kim K.-H."/>
        </authorList>
    </citation>
    <scope>NUCLEOTIDE SEQUENCE [LARGE SCALE GENOMIC DNA]</scope>
    <source>
        <strain evidence="3 4">PA2F3</strain>
    </source>
</reference>
<evidence type="ECO:0000256" key="1">
    <source>
        <dbReference type="PIRSR" id="PIRSR613078-1"/>
    </source>
</evidence>
<dbReference type="InterPro" id="IPR001345">
    <property type="entry name" value="PG/BPGM_mutase_AS"/>
</dbReference>
<evidence type="ECO:0000313" key="3">
    <source>
        <dbReference type="EMBL" id="QKJ19559.1"/>
    </source>
</evidence>
<dbReference type="SUPFAM" id="SSF53254">
    <property type="entry name" value="Phosphoglycerate mutase-like"/>
    <property type="match status" value="1"/>
</dbReference>
<dbReference type="EMBL" id="CP054038">
    <property type="protein sequence ID" value="QKJ19559.1"/>
    <property type="molecule type" value="Genomic_DNA"/>
</dbReference>
<dbReference type="CDD" id="cd07067">
    <property type="entry name" value="HP_PGM_like"/>
    <property type="match status" value="1"/>
</dbReference>
<feature type="binding site" evidence="2">
    <location>
        <position position="62"/>
    </location>
    <ligand>
        <name>substrate</name>
    </ligand>
</feature>
<accession>A0A7D4Q841</accession>